<organism evidence="1 2">
    <name type="scientific">Persea americana</name>
    <name type="common">Avocado</name>
    <dbReference type="NCBI Taxonomy" id="3435"/>
    <lineage>
        <taxon>Eukaryota</taxon>
        <taxon>Viridiplantae</taxon>
        <taxon>Streptophyta</taxon>
        <taxon>Embryophyta</taxon>
        <taxon>Tracheophyta</taxon>
        <taxon>Spermatophyta</taxon>
        <taxon>Magnoliopsida</taxon>
        <taxon>Magnoliidae</taxon>
        <taxon>Laurales</taxon>
        <taxon>Lauraceae</taxon>
        <taxon>Persea</taxon>
    </lineage>
</organism>
<dbReference type="EMBL" id="CM056811">
    <property type="protein sequence ID" value="KAJ8635403.1"/>
    <property type="molecule type" value="Genomic_DNA"/>
</dbReference>
<gene>
    <name evidence="1" type="ORF">MRB53_009670</name>
</gene>
<keyword evidence="2" id="KW-1185">Reference proteome</keyword>
<comment type="caution">
    <text evidence="1">The sequence shown here is derived from an EMBL/GenBank/DDBJ whole genome shotgun (WGS) entry which is preliminary data.</text>
</comment>
<sequence>MKTFCATSFSPVLSPTAIVPPTFANVSSPSSSTDPSAITHSWRGGSATAYRRSVSCSLRRKRTARDLFGEEAIGCAASLILLQKKRQGGTTIAPVTEQEVKWRKDKLKYRFNANFCAISHKMFSQSISDHVARVFFFLDMISCYVKAGLLFYKETRDVAQPAATSPLSRRISGNPLSPEKATRKSTICILGMKI</sequence>
<proteinExistence type="predicted"/>
<accession>A0ACC2LQD1</accession>
<evidence type="ECO:0000313" key="1">
    <source>
        <dbReference type="EMBL" id="KAJ8635403.1"/>
    </source>
</evidence>
<name>A0ACC2LQD1_PERAE</name>
<dbReference type="Proteomes" id="UP001234297">
    <property type="component" value="Chromosome 3"/>
</dbReference>
<protein>
    <submittedName>
        <fullName evidence="1">Uncharacterized protein</fullName>
    </submittedName>
</protein>
<reference evidence="1 2" key="1">
    <citation type="journal article" date="2022" name="Hortic Res">
        <title>A haplotype resolved chromosomal level avocado genome allows analysis of novel avocado genes.</title>
        <authorList>
            <person name="Nath O."/>
            <person name="Fletcher S.J."/>
            <person name="Hayward A."/>
            <person name="Shaw L.M."/>
            <person name="Masouleh A.K."/>
            <person name="Furtado A."/>
            <person name="Henry R.J."/>
            <person name="Mitter N."/>
        </authorList>
    </citation>
    <scope>NUCLEOTIDE SEQUENCE [LARGE SCALE GENOMIC DNA]</scope>
    <source>
        <strain evidence="2">cv. Hass</strain>
    </source>
</reference>
<evidence type="ECO:0000313" key="2">
    <source>
        <dbReference type="Proteomes" id="UP001234297"/>
    </source>
</evidence>